<feature type="binding site" evidence="9">
    <location>
        <position position="375"/>
    </location>
    <ligand>
        <name>Mg(2+)</name>
        <dbReference type="ChEBI" id="CHEBI:18420"/>
    </ligand>
</feature>
<comment type="subunit">
    <text evidence="9">Homodimer.</text>
</comment>
<feature type="binding site" evidence="9">
    <location>
        <begin position="279"/>
        <end position="281"/>
    </location>
    <ligand>
        <name>ATP</name>
        <dbReference type="ChEBI" id="CHEBI:30616"/>
    </ligand>
</feature>
<dbReference type="PANTHER" id="PTHR21060">
    <property type="entry name" value="ACETATE KINASE"/>
    <property type="match status" value="1"/>
</dbReference>
<feature type="binding site" evidence="9">
    <location>
        <position position="9"/>
    </location>
    <ligand>
        <name>Mg(2+)</name>
        <dbReference type="ChEBI" id="CHEBI:18420"/>
    </ligand>
</feature>
<proteinExistence type="inferred from homology"/>
<dbReference type="AlphaFoldDB" id="A0A1Y5TKF5"/>
<evidence type="ECO:0000256" key="1">
    <source>
        <dbReference type="ARBA" id="ARBA00008748"/>
    </source>
</evidence>
<evidence type="ECO:0000313" key="11">
    <source>
        <dbReference type="EMBL" id="SLN66176.1"/>
    </source>
</evidence>
<dbReference type="InParanoid" id="A0A1Y5TKF5"/>
<comment type="similarity">
    <text evidence="1 9 10">Belongs to the acetokinase family.</text>
</comment>
<comment type="function">
    <text evidence="9">Catalyzes the formation of acetyl phosphate from acetate and ATP. Can also catalyze the reverse reaction.</text>
</comment>
<dbReference type="InterPro" id="IPR023865">
    <property type="entry name" value="Aliphatic_acid_kinase_CS"/>
</dbReference>
<keyword evidence="4 9" id="KW-0479">Metal-binding</keyword>
<feature type="binding site" evidence="9">
    <location>
        <position position="16"/>
    </location>
    <ligand>
        <name>ATP</name>
        <dbReference type="ChEBI" id="CHEBI:30616"/>
    </ligand>
</feature>
<name>A0A1Y5TKF5_9PROT</name>
<protein>
    <recommendedName>
        <fullName evidence="9">Acetate kinase</fullName>
        <ecNumber evidence="9">2.7.2.1</ecNumber>
    </recommendedName>
    <alternativeName>
        <fullName evidence="9">Acetokinase</fullName>
    </alternativeName>
</protein>
<dbReference type="InterPro" id="IPR004372">
    <property type="entry name" value="Ac/propionate_kinase"/>
</dbReference>
<keyword evidence="8 9" id="KW-0460">Magnesium</keyword>
<evidence type="ECO:0000256" key="4">
    <source>
        <dbReference type="ARBA" id="ARBA00022723"/>
    </source>
</evidence>
<feature type="active site" description="Proton donor/acceptor" evidence="9">
    <location>
        <position position="146"/>
    </location>
</feature>
<dbReference type="GO" id="GO:0006085">
    <property type="term" value="P:acetyl-CoA biosynthetic process"/>
    <property type="evidence" value="ECO:0007669"/>
    <property type="project" value="UniProtKB-UniRule"/>
</dbReference>
<dbReference type="UniPathway" id="UPA00340">
    <property type="reaction ID" value="UER00458"/>
</dbReference>
<keyword evidence="12" id="KW-1185">Reference proteome</keyword>
<comment type="cofactor">
    <cofactor evidence="9">
        <name>Mg(2+)</name>
        <dbReference type="ChEBI" id="CHEBI:18420"/>
    </cofactor>
    <cofactor evidence="9">
        <name>Mn(2+)</name>
        <dbReference type="ChEBI" id="CHEBI:29035"/>
    </cofactor>
    <text evidence="9">Mg(2+). Can also accept Mn(2+).</text>
</comment>
<comment type="pathway">
    <text evidence="9">Metabolic intermediate biosynthesis; acetyl-CoA biosynthesis; acetyl-CoA from acetate: step 1/2.</text>
</comment>
<feature type="binding site" evidence="9">
    <location>
        <position position="89"/>
    </location>
    <ligand>
        <name>substrate</name>
    </ligand>
</feature>
<feature type="site" description="Transition state stabilizer" evidence="9">
    <location>
        <position position="237"/>
    </location>
</feature>
<dbReference type="PRINTS" id="PR00471">
    <property type="entry name" value="ACETATEKNASE"/>
</dbReference>
<dbReference type="GO" id="GO:0005524">
    <property type="term" value="F:ATP binding"/>
    <property type="evidence" value="ECO:0007669"/>
    <property type="project" value="UniProtKB-KW"/>
</dbReference>
<dbReference type="InterPro" id="IPR000890">
    <property type="entry name" value="Aliphatic_acid_kin_short-chain"/>
</dbReference>
<keyword evidence="7 9" id="KW-0067">ATP-binding</keyword>
<evidence type="ECO:0000256" key="6">
    <source>
        <dbReference type="ARBA" id="ARBA00022777"/>
    </source>
</evidence>
<feature type="binding site" evidence="9">
    <location>
        <begin position="204"/>
        <end position="208"/>
    </location>
    <ligand>
        <name>ATP</name>
        <dbReference type="ChEBI" id="CHEBI:30616"/>
    </ligand>
</feature>
<dbReference type="RefSeq" id="WP_085884347.1">
    <property type="nucleotide sequence ID" value="NZ_FWFR01000002.1"/>
</dbReference>
<comment type="caution">
    <text evidence="9">Lacks conserved residue(s) required for the propagation of feature annotation.</text>
</comment>
<reference evidence="11 12" key="1">
    <citation type="submission" date="2017-03" db="EMBL/GenBank/DDBJ databases">
        <authorList>
            <person name="Afonso C.L."/>
            <person name="Miller P.J."/>
            <person name="Scott M.A."/>
            <person name="Spackman E."/>
            <person name="Goraichik I."/>
            <person name="Dimitrov K.M."/>
            <person name="Suarez D.L."/>
            <person name="Swayne D.E."/>
        </authorList>
    </citation>
    <scope>NUCLEOTIDE SEQUENCE [LARGE SCALE GENOMIC DNA]</scope>
    <source>
        <strain evidence="11 12">CECT 7691</strain>
    </source>
</reference>
<feature type="site" description="Transition state stabilizer" evidence="9">
    <location>
        <position position="177"/>
    </location>
</feature>
<keyword evidence="2 9" id="KW-0963">Cytoplasm</keyword>
<keyword evidence="3 9" id="KW-0808">Transferase</keyword>
<evidence type="ECO:0000256" key="8">
    <source>
        <dbReference type="ARBA" id="ARBA00022842"/>
    </source>
</evidence>
<evidence type="ECO:0000256" key="9">
    <source>
        <dbReference type="HAMAP-Rule" id="MF_00020"/>
    </source>
</evidence>
<dbReference type="PIRSF" id="PIRSF000722">
    <property type="entry name" value="Acetate_prop_kin"/>
    <property type="match status" value="1"/>
</dbReference>
<evidence type="ECO:0000256" key="5">
    <source>
        <dbReference type="ARBA" id="ARBA00022741"/>
    </source>
</evidence>
<evidence type="ECO:0000256" key="3">
    <source>
        <dbReference type="ARBA" id="ARBA00022679"/>
    </source>
</evidence>
<dbReference type="EC" id="2.7.2.1" evidence="9"/>
<evidence type="ECO:0000256" key="7">
    <source>
        <dbReference type="ARBA" id="ARBA00022840"/>
    </source>
</evidence>
<evidence type="ECO:0000256" key="2">
    <source>
        <dbReference type="ARBA" id="ARBA00022490"/>
    </source>
</evidence>
<dbReference type="NCBIfam" id="TIGR00016">
    <property type="entry name" value="ackA"/>
    <property type="match status" value="1"/>
</dbReference>
<evidence type="ECO:0000313" key="12">
    <source>
        <dbReference type="Proteomes" id="UP000193200"/>
    </source>
</evidence>
<evidence type="ECO:0000256" key="10">
    <source>
        <dbReference type="RuleBase" id="RU003835"/>
    </source>
</evidence>
<gene>
    <name evidence="11" type="primary">ackA_1</name>
    <name evidence="9" type="synonym">ackA</name>
    <name evidence="11" type="ORF">OCH7691_03040</name>
</gene>
<dbReference type="SUPFAM" id="SSF53067">
    <property type="entry name" value="Actin-like ATPase domain"/>
    <property type="match status" value="2"/>
</dbReference>
<comment type="catalytic activity">
    <reaction evidence="9">
        <text>acetate + ATP = acetyl phosphate + ADP</text>
        <dbReference type="Rhea" id="RHEA:11352"/>
        <dbReference type="ChEBI" id="CHEBI:22191"/>
        <dbReference type="ChEBI" id="CHEBI:30089"/>
        <dbReference type="ChEBI" id="CHEBI:30616"/>
        <dbReference type="ChEBI" id="CHEBI:456216"/>
        <dbReference type="EC" id="2.7.2.1"/>
    </reaction>
</comment>
<dbReference type="GO" id="GO:0008776">
    <property type="term" value="F:acetate kinase activity"/>
    <property type="evidence" value="ECO:0007669"/>
    <property type="project" value="UniProtKB-UniRule"/>
</dbReference>
<dbReference type="Gene3D" id="3.30.420.40">
    <property type="match status" value="2"/>
</dbReference>
<dbReference type="FunCoup" id="A0A1Y5TKF5">
    <property type="interactions" value="551"/>
</dbReference>
<dbReference type="EMBL" id="FWFR01000002">
    <property type="protein sequence ID" value="SLN66176.1"/>
    <property type="molecule type" value="Genomic_DNA"/>
</dbReference>
<organism evidence="11 12">
    <name type="scientific">Oceanibacterium hippocampi</name>
    <dbReference type="NCBI Taxonomy" id="745714"/>
    <lineage>
        <taxon>Bacteria</taxon>
        <taxon>Pseudomonadati</taxon>
        <taxon>Pseudomonadota</taxon>
        <taxon>Alphaproteobacteria</taxon>
        <taxon>Sneathiellales</taxon>
        <taxon>Sneathiellaceae</taxon>
        <taxon>Oceanibacterium</taxon>
    </lineage>
</organism>
<comment type="subcellular location">
    <subcellularLocation>
        <location evidence="9">Cytoplasm</location>
    </subcellularLocation>
</comment>
<dbReference type="Pfam" id="PF00871">
    <property type="entry name" value="Acetate_kinase"/>
    <property type="match status" value="1"/>
</dbReference>
<sequence>MTEAVLVLNSGSSSIKFAVYPAQDEAPPVCAGKITGIGRSPEIWARGGAPVAEFGRLAPDEPHAVLIERLVDWLGKGLRDNRLVAAGHRVVHGGREYAAPVLVDDIVMEKLGALTALAPQHQPHNLAGMRALAAARPGLPQVACFDTAFHRTQPRLAQLFAIPRALSDDGIIRYGFHGLSYQYIAGQLPHHAGRRAEGRIIVAHLGHGASLCALRKRKSVATSMGFTALDGLMMGRRPGALDPGVVLHLLRDRGMSLDEVSDLLNLRSGLLGVSELSDDMRDLFASDDPRAREAVDLFAYRAISEIGALAAVLGGIDGLVFTAGIGEKAGAVRKRIAAGLGWLGLRLDDDANDANAIRISAPGSAIAAFVIPTDEESVIASDTRRLWKGLSSDGT</sequence>
<dbReference type="Proteomes" id="UP000193200">
    <property type="component" value="Unassembled WGS sequence"/>
</dbReference>
<dbReference type="GO" id="GO:0006083">
    <property type="term" value="P:acetate metabolic process"/>
    <property type="evidence" value="ECO:0007669"/>
    <property type="project" value="TreeGrafter"/>
</dbReference>
<dbReference type="PROSITE" id="PS01075">
    <property type="entry name" value="ACETATE_KINASE_1"/>
    <property type="match status" value="1"/>
</dbReference>
<keyword evidence="5 9" id="KW-0547">Nucleotide-binding</keyword>
<dbReference type="InterPro" id="IPR043129">
    <property type="entry name" value="ATPase_NBD"/>
</dbReference>
<dbReference type="OrthoDB" id="9802453at2"/>
<dbReference type="PANTHER" id="PTHR21060:SF21">
    <property type="entry name" value="ACETATE KINASE"/>
    <property type="match status" value="1"/>
</dbReference>
<accession>A0A1Y5TKF5</accession>
<dbReference type="GO" id="GO:0005829">
    <property type="term" value="C:cytosol"/>
    <property type="evidence" value="ECO:0007669"/>
    <property type="project" value="TreeGrafter"/>
</dbReference>
<dbReference type="HAMAP" id="MF_00020">
    <property type="entry name" value="Acetate_kinase"/>
    <property type="match status" value="1"/>
</dbReference>
<keyword evidence="6 9" id="KW-0418">Kinase</keyword>
<dbReference type="GO" id="GO:0000287">
    <property type="term" value="F:magnesium ion binding"/>
    <property type="evidence" value="ECO:0007669"/>
    <property type="project" value="UniProtKB-UniRule"/>
</dbReference>